<feature type="non-terminal residue" evidence="9">
    <location>
        <position position="1"/>
    </location>
</feature>
<dbReference type="Gene3D" id="3.40.50.1820">
    <property type="entry name" value="alpha/beta hydrolase"/>
    <property type="match status" value="1"/>
</dbReference>
<dbReference type="GO" id="GO:0035082">
    <property type="term" value="P:axoneme assembly"/>
    <property type="evidence" value="ECO:0007669"/>
    <property type="project" value="InterPro"/>
</dbReference>
<keyword evidence="3" id="KW-0963">Cytoplasm</keyword>
<feature type="chain" id="PRO_5029688821" description="Serine aminopeptidase S33 domain-containing protein" evidence="7">
    <location>
        <begin position="28"/>
        <end position="466"/>
    </location>
</feature>
<dbReference type="Proteomes" id="UP000591131">
    <property type="component" value="Unassembled WGS sequence"/>
</dbReference>
<evidence type="ECO:0000259" key="8">
    <source>
        <dbReference type="Pfam" id="PF12146"/>
    </source>
</evidence>
<gene>
    <name evidence="9" type="ORF">FOL47_009224</name>
</gene>
<dbReference type="SUPFAM" id="SSF53474">
    <property type="entry name" value="alpha/beta-Hydrolases"/>
    <property type="match status" value="1"/>
</dbReference>
<feature type="signal peptide" evidence="7">
    <location>
        <begin position="1"/>
        <end position="27"/>
    </location>
</feature>
<keyword evidence="7" id="KW-0732">Signal</keyword>
<dbReference type="PANTHER" id="PTHR43358:SF4">
    <property type="entry name" value="ALPHA_BETA HYDROLASE FOLD-1 DOMAIN-CONTAINING PROTEIN"/>
    <property type="match status" value="1"/>
</dbReference>
<keyword evidence="5" id="KW-0966">Cell projection</keyword>
<protein>
    <recommendedName>
        <fullName evidence="8">Serine aminopeptidase S33 domain-containing protein</fullName>
    </recommendedName>
</protein>
<evidence type="ECO:0000313" key="10">
    <source>
        <dbReference type="Proteomes" id="UP000591131"/>
    </source>
</evidence>
<comment type="subcellular location">
    <subcellularLocation>
        <location evidence="1">Cell projection</location>
        <location evidence="1">Cilium</location>
    </subcellularLocation>
    <subcellularLocation>
        <location evidence="2">Cytoplasm</location>
        <location evidence="2">Cytoskeleton</location>
    </subcellularLocation>
</comment>
<dbReference type="InterPro" id="IPR026507">
    <property type="entry name" value="PIRC1/2"/>
</dbReference>
<evidence type="ECO:0000313" key="9">
    <source>
        <dbReference type="EMBL" id="KAF4674439.1"/>
    </source>
</evidence>
<evidence type="ECO:0000256" key="1">
    <source>
        <dbReference type="ARBA" id="ARBA00004138"/>
    </source>
</evidence>
<feature type="region of interest" description="Disordered" evidence="6">
    <location>
        <begin position="247"/>
        <end position="278"/>
    </location>
</feature>
<evidence type="ECO:0000256" key="5">
    <source>
        <dbReference type="ARBA" id="ARBA00023273"/>
    </source>
</evidence>
<dbReference type="InterPro" id="IPR022742">
    <property type="entry name" value="Hydrolase_4"/>
</dbReference>
<feature type="domain" description="Serine aminopeptidase S33" evidence="8">
    <location>
        <begin position="16"/>
        <end position="99"/>
    </location>
</feature>
<evidence type="ECO:0000256" key="2">
    <source>
        <dbReference type="ARBA" id="ARBA00004245"/>
    </source>
</evidence>
<keyword evidence="10" id="KW-1185">Reference proteome</keyword>
<evidence type="ECO:0000256" key="6">
    <source>
        <dbReference type="SAM" id="MobiDB-lite"/>
    </source>
</evidence>
<dbReference type="PANTHER" id="PTHR43358">
    <property type="entry name" value="ALPHA/BETA-HYDROLASE"/>
    <property type="match status" value="1"/>
</dbReference>
<dbReference type="EMBL" id="JAAPAO010000063">
    <property type="protein sequence ID" value="KAF4674439.1"/>
    <property type="molecule type" value="Genomic_DNA"/>
</dbReference>
<dbReference type="Pfam" id="PF12146">
    <property type="entry name" value="Hydrolase_4"/>
    <property type="match status" value="1"/>
</dbReference>
<reference evidence="9 10" key="1">
    <citation type="submission" date="2020-04" db="EMBL/GenBank/DDBJ databases">
        <title>Perkinsus chesapeaki whole genome sequence.</title>
        <authorList>
            <person name="Bogema D.R."/>
        </authorList>
    </citation>
    <scope>NUCLEOTIDE SEQUENCE [LARGE SCALE GENOMIC DNA]</scope>
    <source>
        <strain evidence="9">ATCC PRA-425</strain>
    </source>
</reference>
<accession>A0A7J6MS55</accession>
<dbReference type="AlphaFoldDB" id="A0A7J6MS55"/>
<dbReference type="OrthoDB" id="10249433at2759"/>
<dbReference type="GO" id="GO:0005879">
    <property type="term" value="C:axonemal microtubule"/>
    <property type="evidence" value="ECO:0007669"/>
    <property type="project" value="InterPro"/>
</dbReference>
<dbReference type="InterPro" id="IPR029058">
    <property type="entry name" value="AB_hydrolase_fold"/>
</dbReference>
<comment type="caution">
    <text evidence="9">The sequence shown here is derived from an EMBL/GenBank/DDBJ whole genome shotgun (WGS) entry which is preliminary data.</text>
</comment>
<name>A0A7J6MS55_PERCH</name>
<dbReference type="InterPro" id="IPR052920">
    <property type="entry name" value="DNA-binding_regulatory"/>
</dbReference>
<evidence type="ECO:0000256" key="4">
    <source>
        <dbReference type="ARBA" id="ARBA00023212"/>
    </source>
</evidence>
<sequence length="466" mass="51603">SRLEGVQAIPVLLPLNISLFLFDFAGSGRSDGEYVSLGYYEKDDLAAVVDYLRKSKLVSTIGLWGRSMGAVTALLHGDRDPSIAGMVIDSAFQDMRTLATDLAQELGLRIPSIMMSGVLGMLRISVKSRAHFDIYDLEPIAHVDRTYIPALFTAARGDTFINPRNTQALFDKYAGDKNLVMVDGNHNTNRPKFLLHSIAIFFVNTLGCEKSADAVLDLNNISPSGEESDNAENGQCGGTTTIRVSVSEDTTSLPERTPSPPPPEHVEDFSQGIPMPSPPRDNLKFENDRLIEAAVPFSSFEEDRMVAKAIEESLKDSSGVDRSQGNVDVNEEARRSGRRGFDRINKAVGDATQLLFGSEREEDVTNVRHLLRKDSGLPPMEIDAPISGELYCKVFYRRTNQSYGSRRPPTHTLYGEKAPNPSAKYGLSNRFTDHLAAAEMYRNRSLNTTVDRGRYMEGTHDWMTKL</sequence>
<proteinExistence type="predicted"/>
<dbReference type="Pfam" id="PF14892">
    <property type="entry name" value="PIRC1_2"/>
    <property type="match status" value="1"/>
</dbReference>
<keyword evidence="4" id="KW-0206">Cytoskeleton</keyword>
<evidence type="ECO:0000256" key="3">
    <source>
        <dbReference type="ARBA" id="ARBA00022490"/>
    </source>
</evidence>
<organism evidence="9 10">
    <name type="scientific">Perkinsus chesapeaki</name>
    <name type="common">Clam parasite</name>
    <name type="synonym">Perkinsus andrewsi</name>
    <dbReference type="NCBI Taxonomy" id="330153"/>
    <lineage>
        <taxon>Eukaryota</taxon>
        <taxon>Sar</taxon>
        <taxon>Alveolata</taxon>
        <taxon>Perkinsozoa</taxon>
        <taxon>Perkinsea</taxon>
        <taxon>Perkinsida</taxon>
        <taxon>Perkinsidae</taxon>
        <taxon>Perkinsus</taxon>
    </lineage>
</organism>
<evidence type="ECO:0000256" key="7">
    <source>
        <dbReference type="SAM" id="SignalP"/>
    </source>
</evidence>